<proteinExistence type="predicted"/>
<dbReference type="Pfam" id="PF00196">
    <property type="entry name" value="GerE"/>
    <property type="match status" value="1"/>
</dbReference>
<dbReference type="InterPro" id="IPR029016">
    <property type="entry name" value="GAF-like_dom_sf"/>
</dbReference>
<keyword evidence="2" id="KW-0238">DNA-binding</keyword>
<dbReference type="PRINTS" id="PR00038">
    <property type="entry name" value="HTHLUXR"/>
</dbReference>
<sequence length="262" mass="30970">MSFLEENEWMLLNEIAYNISFIYSLDEMRKNVLNWINMLISFDGAVFSLIEKDASVLKGSIGCNIDEKYVKIYEKDYMKKSPISWMIRSRNASASRESDSLSKEAISINEFYKEFYSPNRFCYSACMNIVFREDAVGLISIYKRRENGDFTNRDLFVLNQLQKHFAYRLYYEAKKGDTRYFYAKGYHDRICKEFGLTSRESELLNYAVKGYSNEKIAEIMTISIHTVKKHFHSLYMKMNVKNRVQMLQCLPLSTNKINFDEI</sequence>
<keyword evidence="6" id="KW-1185">Reference proteome</keyword>
<organism evidence="5 6">
    <name type="scientific">Sedimentibacter saalensis</name>
    <dbReference type="NCBI Taxonomy" id="130788"/>
    <lineage>
        <taxon>Bacteria</taxon>
        <taxon>Bacillati</taxon>
        <taxon>Bacillota</taxon>
        <taxon>Tissierellia</taxon>
        <taxon>Sedimentibacter</taxon>
    </lineage>
</organism>
<keyword evidence="3" id="KW-0804">Transcription</keyword>
<dbReference type="SUPFAM" id="SSF55781">
    <property type="entry name" value="GAF domain-like"/>
    <property type="match status" value="1"/>
</dbReference>
<dbReference type="GO" id="GO:0006355">
    <property type="term" value="P:regulation of DNA-templated transcription"/>
    <property type="evidence" value="ECO:0007669"/>
    <property type="project" value="InterPro"/>
</dbReference>
<dbReference type="Gene3D" id="3.30.450.40">
    <property type="match status" value="1"/>
</dbReference>
<dbReference type="Proteomes" id="UP000315343">
    <property type="component" value="Unassembled WGS sequence"/>
</dbReference>
<dbReference type="PANTHER" id="PTHR44688:SF16">
    <property type="entry name" value="DNA-BINDING TRANSCRIPTIONAL ACTIVATOR DEVR_DOSR"/>
    <property type="match status" value="1"/>
</dbReference>
<evidence type="ECO:0000313" key="5">
    <source>
        <dbReference type="EMBL" id="TWH78195.1"/>
    </source>
</evidence>
<evidence type="ECO:0000313" key="6">
    <source>
        <dbReference type="Proteomes" id="UP000315343"/>
    </source>
</evidence>
<dbReference type="Gene3D" id="1.10.10.10">
    <property type="entry name" value="Winged helix-like DNA-binding domain superfamily/Winged helix DNA-binding domain"/>
    <property type="match status" value="1"/>
</dbReference>
<dbReference type="PANTHER" id="PTHR44688">
    <property type="entry name" value="DNA-BINDING TRANSCRIPTIONAL ACTIVATOR DEVR_DOSR"/>
    <property type="match status" value="1"/>
</dbReference>
<reference evidence="5 6" key="1">
    <citation type="submission" date="2019-07" db="EMBL/GenBank/DDBJ databases">
        <title>Genomic Encyclopedia of Type Strains, Phase I: the one thousand microbial genomes (KMG-I) project.</title>
        <authorList>
            <person name="Kyrpides N."/>
        </authorList>
    </citation>
    <scope>NUCLEOTIDE SEQUENCE [LARGE SCALE GENOMIC DNA]</scope>
    <source>
        <strain evidence="5 6">DSM 13558</strain>
    </source>
</reference>
<evidence type="ECO:0000259" key="4">
    <source>
        <dbReference type="PROSITE" id="PS50043"/>
    </source>
</evidence>
<dbReference type="SMART" id="SM00421">
    <property type="entry name" value="HTH_LUXR"/>
    <property type="match status" value="1"/>
</dbReference>
<dbReference type="InterPro" id="IPR016032">
    <property type="entry name" value="Sig_transdc_resp-reg_C-effctor"/>
</dbReference>
<protein>
    <submittedName>
        <fullName evidence="5">Regulatory LuxR family protein</fullName>
    </submittedName>
</protein>
<dbReference type="InterPro" id="IPR036388">
    <property type="entry name" value="WH-like_DNA-bd_sf"/>
</dbReference>
<dbReference type="GO" id="GO:0003677">
    <property type="term" value="F:DNA binding"/>
    <property type="evidence" value="ECO:0007669"/>
    <property type="project" value="UniProtKB-KW"/>
</dbReference>
<evidence type="ECO:0000256" key="2">
    <source>
        <dbReference type="ARBA" id="ARBA00023125"/>
    </source>
</evidence>
<accession>A0A562J5P0</accession>
<dbReference type="PROSITE" id="PS50043">
    <property type="entry name" value="HTH_LUXR_2"/>
    <property type="match status" value="1"/>
</dbReference>
<dbReference type="CDD" id="cd06170">
    <property type="entry name" value="LuxR_C_like"/>
    <property type="match status" value="1"/>
</dbReference>
<dbReference type="InterPro" id="IPR000792">
    <property type="entry name" value="Tscrpt_reg_LuxR_C"/>
</dbReference>
<dbReference type="PROSITE" id="PS00622">
    <property type="entry name" value="HTH_LUXR_1"/>
    <property type="match status" value="1"/>
</dbReference>
<dbReference type="EMBL" id="VLKH01000010">
    <property type="protein sequence ID" value="TWH78195.1"/>
    <property type="molecule type" value="Genomic_DNA"/>
</dbReference>
<evidence type="ECO:0000256" key="3">
    <source>
        <dbReference type="ARBA" id="ARBA00023163"/>
    </source>
</evidence>
<dbReference type="AlphaFoldDB" id="A0A562J5P0"/>
<evidence type="ECO:0000256" key="1">
    <source>
        <dbReference type="ARBA" id="ARBA00023015"/>
    </source>
</evidence>
<dbReference type="SUPFAM" id="SSF46894">
    <property type="entry name" value="C-terminal effector domain of the bipartite response regulators"/>
    <property type="match status" value="1"/>
</dbReference>
<dbReference type="RefSeq" id="WP_170226254.1">
    <property type="nucleotide sequence ID" value="NZ_DAMBUX010000010.1"/>
</dbReference>
<feature type="domain" description="HTH luxR-type" evidence="4">
    <location>
        <begin position="189"/>
        <end position="254"/>
    </location>
</feature>
<keyword evidence="1" id="KW-0805">Transcription regulation</keyword>
<comment type="caution">
    <text evidence="5">The sequence shown here is derived from an EMBL/GenBank/DDBJ whole genome shotgun (WGS) entry which is preliminary data.</text>
</comment>
<name>A0A562J5P0_9FIRM</name>
<gene>
    <name evidence="5" type="ORF">LY60_03037</name>
</gene>